<organism evidence="2 3">
    <name type="scientific">Reichenbachiella ulvae</name>
    <dbReference type="NCBI Taxonomy" id="2980104"/>
    <lineage>
        <taxon>Bacteria</taxon>
        <taxon>Pseudomonadati</taxon>
        <taxon>Bacteroidota</taxon>
        <taxon>Cytophagia</taxon>
        <taxon>Cytophagales</taxon>
        <taxon>Reichenbachiellaceae</taxon>
        <taxon>Reichenbachiella</taxon>
    </lineage>
</organism>
<proteinExistence type="predicted"/>
<name>A0ABT3CUL7_9BACT</name>
<evidence type="ECO:0000313" key="3">
    <source>
        <dbReference type="Proteomes" id="UP001300692"/>
    </source>
</evidence>
<dbReference type="InterPro" id="IPR019619">
    <property type="entry name" value="DUF2490"/>
</dbReference>
<dbReference type="EMBL" id="JAOYOD010000001">
    <property type="protein sequence ID" value="MCV9387332.1"/>
    <property type="molecule type" value="Genomic_DNA"/>
</dbReference>
<reference evidence="2 3" key="1">
    <citation type="submission" date="2022-10" db="EMBL/GenBank/DDBJ databases">
        <title>Comparative genomics and taxonomic characterization of three novel marine species of genus Reichenbachiella exhibiting antioxidant and polysaccharide degradation activities.</title>
        <authorList>
            <person name="Muhammad N."/>
            <person name="Lee Y.-J."/>
            <person name="Ko J."/>
            <person name="Kim S.-G."/>
        </authorList>
    </citation>
    <scope>NUCLEOTIDE SEQUENCE [LARGE SCALE GENOMIC DNA]</scope>
    <source>
        <strain evidence="2 3">ABR2-5</strain>
    </source>
</reference>
<evidence type="ECO:0000256" key="1">
    <source>
        <dbReference type="SAM" id="SignalP"/>
    </source>
</evidence>
<gene>
    <name evidence="2" type="ORF">N7U62_11700</name>
</gene>
<sequence>MKKNVRNILIGAALLLVCYSSPVQAQDKPRPEESVIKEPVSLLWVNTYGNIRLTKRLFWVAQTHFRFQEDENTPFAGQIAQIYNRHAIGYLFSKSFNMAVGGVLRVNFNTSDNQYDKYAVPEWRIWHQYQFAMPLSRVMVYHRLRIEHRWAKGFNEDSEYLYRNRYRYMLRLKIPLNQHKLVPKTFYIAPETELIMQSGKPVIDSPMEDLRITTTLGYIISPRITAATGLMYSLGQDLSNGAYYKQKWAIRCHLYFSPDFRRVKNKLPSIHTND</sequence>
<comment type="caution">
    <text evidence="2">The sequence shown here is derived from an EMBL/GenBank/DDBJ whole genome shotgun (WGS) entry which is preliminary data.</text>
</comment>
<evidence type="ECO:0000313" key="2">
    <source>
        <dbReference type="EMBL" id="MCV9387332.1"/>
    </source>
</evidence>
<accession>A0ABT3CUL7</accession>
<keyword evidence="1" id="KW-0732">Signal</keyword>
<dbReference type="Pfam" id="PF10677">
    <property type="entry name" value="DUF2490"/>
    <property type="match status" value="1"/>
</dbReference>
<keyword evidence="3" id="KW-1185">Reference proteome</keyword>
<dbReference type="Proteomes" id="UP001300692">
    <property type="component" value="Unassembled WGS sequence"/>
</dbReference>
<protein>
    <submittedName>
        <fullName evidence="2">DUF2490 domain-containing protein</fullName>
    </submittedName>
</protein>
<feature type="chain" id="PRO_5046585754" evidence="1">
    <location>
        <begin position="26"/>
        <end position="274"/>
    </location>
</feature>
<feature type="signal peptide" evidence="1">
    <location>
        <begin position="1"/>
        <end position="25"/>
    </location>
</feature>
<dbReference type="RefSeq" id="WP_264138156.1">
    <property type="nucleotide sequence ID" value="NZ_JAOYOD010000001.1"/>
</dbReference>